<dbReference type="EMBL" id="JABFUD020000009">
    <property type="protein sequence ID" value="KAI5075701.1"/>
    <property type="molecule type" value="Genomic_DNA"/>
</dbReference>
<accession>A0A9D4ZJT4</accession>
<dbReference type="PANTHER" id="PTHR46880">
    <property type="entry name" value="RAS-ASSOCIATING DOMAIN-CONTAINING PROTEIN"/>
    <property type="match status" value="1"/>
</dbReference>
<keyword evidence="2" id="KW-1185">Reference proteome</keyword>
<protein>
    <recommendedName>
        <fullName evidence="3">DUF4371 domain-containing protein</fullName>
    </recommendedName>
</protein>
<dbReference type="OrthoDB" id="6621980at2759"/>
<name>A0A9D4ZJT4_ADICA</name>
<dbReference type="Proteomes" id="UP000886520">
    <property type="component" value="Chromosome 9"/>
</dbReference>
<evidence type="ECO:0000313" key="1">
    <source>
        <dbReference type="EMBL" id="KAI5075701.1"/>
    </source>
</evidence>
<evidence type="ECO:0000313" key="2">
    <source>
        <dbReference type="Proteomes" id="UP000886520"/>
    </source>
</evidence>
<dbReference type="SUPFAM" id="SSF53098">
    <property type="entry name" value="Ribonuclease H-like"/>
    <property type="match status" value="1"/>
</dbReference>
<sequence>MQTLWFVVRRNFPFDEFSKLCNFQCFMRTPNMPIASEYSAYTSTISARKEFANAIKQAYWERLKEEIVASPFYSLQIDEITDVSTQQNMILYVTYMREHGNGCICTSFVDLLHVKNAEAESLYSTLIAFLDKMKLPFHKMIGIATDGASVMIGANNGVVSRLKKVVPHLLSFHCVAHRESLAAGDAFKLYKEFKFVDKVARKLYEWASRSAKRRLSLAEVVKDFNLGRNGKLKLLKMHDVRWLSKGQVMIRIVRLMPALLNVLKAEEADLYAYLTNYKIEFLLHFFADVLGELNVLSCKLQEDHIDIFAIGNHLKASIESLQMAFLGNVFGCEAMYTQLFLTKVINQHGIIDYIDSSGNSHSHQLHLGPMCDEDVLDPHETLHGVVNNLAYMVRRSGAGHKKSNL</sequence>
<reference evidence="1" key="1">
    <citation type="submission" date="2021-01" db="EMBL/GenBank/DDBJ databases">
        <title>Adiantum capillus-veneris genome.</title>
        <authorList>
            <person name="Fang Y."/>
            <person name="Liao Q."/>
        </authorList>
    </citation>
    <scope>NUCLEOTIDE SEQUENCE</scope>
    <source>
        <strain evidence="1">H3</strain>
        <tissue evidence="1">Leaf</tissue>
    </source>
</reference>
<evidence type="ECO:0008006" key="3">
    <source>
        <dbReference type="Google" id="ProtNLM"/>
    </source>
</evidence>
<gene>
    <name evidence="1" type="ORF">GOP47_0009777</name>
</gene>
<organism evidence="1 2">
    <name type="scientific">Adiantum capillus-veneris</name>
    <name type="common">Maidenhair fern</name>
    <dbReference type="NCBI Taxonomy" id="13818"/>
    <lineage>
        <taxon>Eukaryota</taxon>
        <taxon>Viridiplantae</taxon>
        <taxon>Streptophyta</taxon>
        <taxon>Embryophyta</taxon>
        <taxon>Tracheophyta</taxon>
        <taxon>Polypodiopsida</taxon>
        <taxon>Polypodiidae</taxon>
        <taxon>Polypodiales</taxon>
        <taxon>Pteridineae</taxon>
        <taxon>Pteridaceae</taxon>
        <taxon>Vittarioideae</taxon>
        <taxon>Adiantum</taxon>
    </lineage>
</organism>
<comment type="caution">
    <text evidence="1">The sequence shown here is derived from an EMBL/GenBank/DDBJ whole genome shotgun (WGS) entry which is preliminary data.</text>
</comment>
<dbReference type="PANTHER" id="PTHR46880:SF5">
    <property type="entry name" value="DUF4371 DOMAIN-CONTAINING PROTEIN"/>
    <property type="match status" value="1"/>
</dbReference>
<dbReference type="InterPro" id="IPR012337">
    <property type="entry name" value="RNaseH-like_sf"/>
</dbReference>
<dbReference type="AlphaFoldDB" id="A0A9D4ZJT4"/>
<proteinExistence type="predicted"/>